<name>A0AAV7RV43_PLEWA</name>
<evidence type="ECO:0000313" key="2">
    <source>
        <dbReference type="EMBL" id="KAJ1155843.1"/>
    </source>
</evidence>
<reference evidence="2" key="1">
    <citation type="journal article" date="2022" name="bioRxiv">
        <title>Sequencing and chromosome-scale assembly of the giantPleurodeles waltlgenome.</title>
        <authorList>
            <person name="Brown T."/>
            <person name="Elewa A."/>
            <person name="Iarovenko S."/>
            <person name="Subramanian E."/>
            <person name="Araus A.J."/>
            <person name="Petzold A."/>
            <person name="Susuki M."/>
            <person name="Suzuki K.-i.T."/>
            <person name="Hayashi T."/>
            <person name="Toyoda A."/>
            <person name="Oliveira C."/>
            <person name="Osipova E."/>
            <person name="Leigh N.D."/>
            <person name="Simon A."/>
            <person name="Yun M.H."/>
        </authorList>
    </citation>
    <scope>NUCLEOTIDE SEQUENCE</scope>
    <source>
        <strain evidence="2">20211129_DDA</strain>
        <tissue evidence="2">Liver</tissue>
    </source>
</reference>
<comment type="caution">
    <text evidence="2">The sequence shown here is derived from an EMBL/GenBank/DDBJ whole genome shotgun (WGS) entry which is preliminary data.</text>
</comment>
<organism evidence="2 3">
    <name type="scientific">Pleurodeles waltl</name>
    <name type="common">Iberian ribbed newt</name>
    <dbReference type="NCBI Taxonomy" id="8319"/>
    <lineage>
        <taxon>Eukaryota</taxon>
        <taxon>Metazoa</taxon>
        <taxon>Chordata</taxon>
        <taxon>Craniata</taxon>
        <taxon>Vertebrata</taxon>
        <taxon>Euteleostomi</taxon>
        <taxon>Amphibia</taxon>
        <taxon>Batrachia</taxon>
        <taxon>Caudata</taxon>
        <taxon>Salamandroidea</taxon>
        <taxon>Salamandridae</taxon>
        <taxon>Pleurodelinae</taxon>
        <taxon>Pleurodeles</taxon>
    </lineage>
</organism>
<gene>
    <name evidence="2" type="ORF">NDU88_008568</name>
</gene>
<feature type="region of interest" description="Disordered" evidence="1">
    <location>
        <begin position="275"/>
        <end position="327"/>
    </location>
</feature>
<keyword evidence="3" id="KW-1185">Reference proteome</keyword>
<feature type="region of interest" description="Disordered" evidence="1">
    <location>
        <begin position="1"/>
        <end position="180"/>
    </location>
</feature>
<sequence length="327" mass="34553">MDAGPREHPQFLPPAQSQGGNPWVPPTGHPRGEKIRGKCTPGSTGQLPNSPPGPLFQGILSLCCPSHSGPPPGHLRLWNSDSGPSPSPLPVSEQKPSLCRFSNLSSRLGRGTGPRSQPLWPPHHSLSSPSGGQGPRHCSATGVPTQGSHPLQPPESSQISVSTTSTPRGGDHTPAQVRAASRAKIYPRQESLLQFRASVRRREASSHQLCLGLTGLSPGLVPWCDPQVPVQGPATLLLLPATDATPPKTRWAMSPTGMRPRPRSGHLPLPLRPVRGPPPPARPHQGCLHSRKCRSPTTTPLWAPGKRSDLLLPHHTSAQAGPLTGAG</sequence>
<proteinExistence type="predicted"/>
<evidence type="ECO:0000256" key="1">
    <source>
        <dbReference type="SAM" id="MobiDB-lite"/>
    </source>
</evidence>
<dbReference type="Proteomes" id="UP001066276">
    <property type="component" value="Chromosome 5"/>
</dbReference>
<dbReference type="AlphaFoldDB" id="A0AAV7RV43"/>
<feature type="compositionally biased region" description="Low complexity" evidence="1">
    <location>
        <begin position="116"/>
        <end position="130"/>
    </location>
</feature>
<feature type="compositionally biased region" description="Polar residues" evidence="1">
    <location>
        <begin position="142"/>
        <end position="167"/>
    </location>
</feature>
<dbReference type="EMBL" id="JANPWB010000009">
    <property type="protein sequence ID" value="KAJ1155843.1"/>
    <property type="molecule type" value="Genomic_DNA"/>
</dbReference>
<protein>
    <submittedName>
        <fullName evidence="2">Uncharacterized protein</fullName>
    </submittedName>
</protein>
<evidence type="ECO:0000313" key="3">
    <source>
        <dbReference type="Proteomes" id="UP001066276"/>
    </source>
</evidence>
<accession>A0AAV7RV43</accession>